<dbReference type="AlphaFoldDB" id="A0A1L7WK12"/>
<proteinExistence type="predicted"/>
<dbReference type="OrthoDB" id="6419443at2759"/>
<dbReference type="Proteomes" id="UP000184330">
    <property type="component" value="Unassembled WGS sequence"/>
</dbReference>
<sequence>MGRNGRTKAYGKVVGKDASDRPGWKGPGFVKKKPANPPKEKPAKEEEEEDVSELPIPLELQQVLLNIFKDTFPEVLTSESRQQLLQDVKNALYERDFARAFGRQDYLETYSIRWSPSRALCYQSILVDVSEHLVEIFPLCASIQLEEEVESVKDVTSSTLRAVCFGGGAAEVVAFGGFLKLLHDSVSKESTEEDYLAIPEGVNGLSVAAQITDIEPSKTSTSESDTTITSATEIQASMACPGVDLVLVDSAQWGDVVQKLQHSIISLPSISKYASAFAKAANAAMLSGQVIKTTFLAEDVLTMTALQMRDLFGKTSILLTLLFTLNELYTSSISLTTKFLLNLTMAAKPGSLLLVVDSPGSYSETKVNGSSKKYPMHWLLDHTLLDTAKADNKAVWEKLVSDDSKWFRIPEDLRYPISLENMRYQIHLYRRL</sequence>
<evidence type="ECO:0000313" key="2">
    <source>
        <dbReference type="EMBL" id="CZR53115.1"/>
    </source>
</evidence>
<dbReference type="InterPro" id="IPR021463">
    <property type="entry name" value="Methyltransf_34"/>
</dbReference>
<dbReference type="Pfam" id="PF11312">
    <property type="entry name" value="Methyltransf_34"/>
    <property type="match status" value="1"/>
</dbReference>
<accession>A0A1L7WK12</accession>
<dbReference type="EMBL" id="FJOG01000003">
    <property type="protein sequence ID" value="CZR53115.1"/>
    <property type="molecule type" value="Genomic_DNA"/>
</dbReference>
<organism evidence="2 3">
    <name type="scientific">Phialocephala subalpina</name>
    <dbReference type="NCBI Taxonomy" id="576137"/>
    <lineage>
        <taxon>Eukaryota</taxon>
        <taxon>Fungi</taxon>
        <taxon>Dikarya</taxon>
        <taxon>Ascomycota</taxon>
        <taxon>Pezizomycotina</taxon>
        <taxon>Leotiomycetes</taxon>
        <taxon>Helotiales</taxon>
        <taxon>Mollisiaceae</taxon>
        <taxon>Phialocephala</taxon>
        <taxon>Phialocephala fortinii species complex</taxon>
    </lineage>
</organism>
<feature type="compositionally biased region" description="Basic and acidic residues" evidence="1">
    <location>
        <begin position="14"/>
        <end position="23"/>
    </location>
</feature>
<evidence type="ECO:0000313" key="3">
    <source>
        <dbReference type="Proteomes" id="UP000184330"/>
    </source>
</evidence>
<gene>
    <name evidence="2" type="ORF">PAC_02993</name>
</gene>
<evidence type="ECO:0008006" key="4">
    <source>
        <dbReference type="Google" id="ProtNLM"/>
    </source>
</evidence>
<evidence type="ECO:0000256" key="1">
    <source>
        <dbReference type="SAM" id="MobiDB-lite"/>
    </source>
</evidence>
<keyword evidence="3" id="KW-1185">Reference proteome</keyword>
<reference evidence="2 3" key="1">
    <citation type="submission" date="2016-03" db="EMBL/GenBank/DDBJ databases">
        <authorList>
            <person name="Ploux O."/>
        </authorList>
    </citation>
    <scope>NUCLEOTIDE SEQUENCE [LARGE SCALE GENOMIC DNA]</scope>
    <source>
        <strain evidence="2 3">UAMH 11012</strain>
    </source>
</reference>
<feature type="region of interest" description="Disordered" evidence="1">
    <location>
        <begin position="1"/>
        <end position="52"/>
    </location>
</feature>
<dbReference type="STRING" id="576137.A0A1L7WK12"/>
<name>A0A1L7WK12_9HELO</name>
<protein>
    <recommendedName>
        <fullName evidence="4">25S rRNA (Uridine(2843)-N(3))-methyltransferase</fullName>
    </recommendedName>
</protein>